<reference evidence="3" key="1">
    <citation type="journal article" date="2019" name="Int. J. Syst. Evol. Microbiol.">
        <title>The Global Catalogue of Microorganisms (GCM) 10K type strain sequencing project: providing services to taxonomists for standard genome sequencing and annotation.</title>
        <authorList>
            <consortium name="The Broad Institute Genomics Platform"/>
            <consortium name="The Broad Institute Genome Sequencing Center for Infectious Disease"/>
            <person name="Wu L."/>
            <person name="Ma J."/>
        </authorList>
    </citation>
    <scope>NUCLEOTIDE SEQUENCE [LARGE SCALE GENOMIC DNA]</scope>
    <source>
        <strain evidence="3">JCM 18302</strain>
    </source>
</reference>
<dbReference type="EMBL" id="BAABJO010000012">
    <property type="protein sequence ID" value="GAA5123897.1"/>
    <property type="molecule type" value="Genomic_DNA"/>
</dbReference>
<gene>
    <name evidence="2" type="ORF">GCM10023320_36270</name>
</gene>
<dbReference type="NCBIfam" id="TIGR03083">
    <property type="entry name" value="maleylpyruvate isomerase family mycothiol-dependent enzyme"/>
    <property type="match status" value="1"/>
</dbReference>
<name>A0ABP9NM24_9PSEU</name>
<dbReference type="Gene3D" id="1.20.120.450">
    <property type="entry name" value="dinb family like domain"/>
    <property type="match status" value="1"/>
</dbReference>
<dbReference type="Proteomes" id="UP001500804">
    <property type="component" value="Unassembled WGS sequence"/>
</dbReference>
<organism evidence="2 3">
    <name type="scientific">Pseudonocardia adelaidensis</name>
    <dbReference type="NCBI Taxonomy" id="648754"/>
    <lineage>
        <taxon>Bacteria</taxon>
        <taxon>Bacillati</taxon>
        <taxon>Actinomycetota</taxon>
        <taxon>Actinomycetes</taxon>
        <taxon>Pseudonocardiales</taxon>
        <taxon>Pseudonocardiaceae</taxon>
        <taxon>Pseudonocardia</taxon>
    </lineage>
</organism>
<comment type="caution">
    <text evidence="2">The sequence shown here is derived from an EMBL/GenBank/DDBJ whole genome shotgun (WGS) entry which is preliminary data.</text>
</comment>
<dbReference type="InterPro" id="IPR017517">
    <property type="entry name" value="Maleyloyr_isom"/>
</dbReference>
<evidence type="ECO:0000313" key="3">
    <source>
        <dbReference type="Proteomes" id="UP001500804"/>
    </source>
</evidence>
<dbReference type="GO" id="GO:0016853">
    <property type="term" value="F:isomerase activity"/>
    <property type="evidence" value="ECO:0007669"/>
    <property type="project" value="UniProtKB-KW"/>
</dbReference>
<dbReference type="SUPFAM" id="SSF109854">
    <property type="entry name" value="DinB/YfiT-like putative metalloenzymes"/>
    <property type="match status" value="1"/>
</dbReference>
<sequence>MSTSEIFEETCAERARLLALLERLTPEQWGSPSLCAGWRVREVVAHMTMPFRTTPLRLVAGLARARFSFDRYADRAARADTARMTDDELLGQLRDNIRHGWRPPGGGEVGALSHDVIHGLDITEPLGLPAPPAERIAAVLRGAGPRNLDYFGVRLDGTRLVATDADVSIGDGSPVRMPVKDVLLVVTGRRALTDRGPRRASA</sequence>
<accession>A0ABP9NM24</accession>
<dbReference type="RefSeq" id="WP_345606309.1">
    <property type="nucleotide sequence ID" value="NZ_BAABJO010000012.1"/>
</dbReference>
<protein>
    <submittedName>
        <fullName evidence="2">Maleylpyruvate isomerase family mycothiol-dependent enzyme</fullName>
    </submittedName>
</protein>
<proteinExistence type="predicted"/>
<keyword evidence="2" id="KW-0413">Isomerase</keyword>
<dbReference type="InterPro" id="IPR024344">
    <property type="entry name" value="MDMPI_metal-binding"/>
</dbReference>
<feature type="domain" description="Mycothiol-dependent maleylpyruvate isomerase metal-binding" evidence="1">
    <location>
        <begin position="12"/>
        <end position="97"/>
    </location>
</feature>
<evidence type="ECO:0000259" key="1">
    <source>
        <dbReference type="Pfam" id="PF11716"/>
    </source>
</evidence>
<dbReference type="Pfam" id="PF11716">
    <property type="entry name" value="MDMPI_N"/>
    <property type="match status" value="1"/>
</dbReference>
<evidence type="ECO:0000313" key="2">
    <source>
        <dbReference type="EMBL" id="GAA5123897.1"/>
    </source>
</evidence>
<keyword evidence="3" id="KW-1185">Reference proteome</keyword>
<dbReference type="InterPro" id="IPR034660">
    <property type="entry name" value="DinB/YfiT-like"/>
</dbReference>